<proteinExistence type="predicted"/>
<dbReference type="InterPro" id="IPR050465">
    <property type="entry name" value="UPF0194_transport"/>
</dbReference>
<evidence type="ECO:0000256" key="3">
    <source>
        <dbReference type="SAM" id="Coils"/>
    </source>
</evidence>
<reference evidence="5" key="1">
    <citation type="submission" date="2019-02" db="EMBL/GenBank/DDBJ databases">
        <authorList>
            <person name="Li S.-H."/>
        </authorList>
    </citation>
    <scope>NUCLEOTIDE SEQUENCE</scope>
    <source>
        <strain evidence="5">IMCC14734</strain>
    </source>
</reference>
<dbReference type="Pfam" id="PF25881">
    <property type="entry name" value="HH_YBHG"/>
    <property type="match status" value="1"/>
</dbReference>
<name>A0ABT3TFB7_9GAMM</name>
<dbReference type="EMBL" id="SHNN01000002">
    <property type="protein sequence ID" value="MCX2981008.1"/>
    <property type="molecule type" value="Genomic_DNA"/>
</dbReference>
<dbReference type="Gene3D" id="1.10.287.470">
    <property type="entry name" value="Helix hairpin bin"/>
    <property type="match status" value="2"/>
</dbReference>
<keyword evidence="6" id="KW-1185">Reference proteome</keyword>
<dbReference type="Gene3D" id="2.40.30.170">
    <property type="match status" value="1"/>
</dbReference>
<evidence type="ECO:0000256" key="2">
    <source>
        <dbReference type="ARBA" id="ARBA00023054"/>
    </source>
</evidence>
<evidence type="ECO:0000313" key="6">
    <source>
        <dbReference type="Proteomes" id="UP001143362"/>
    </source>
</evidence>
<dbReference type="NCBIfam" id="NF002939">
    <property type="entry name" value="PRK03598.1"/>
    <property type="match status" value="1"/>
</dbReference>
<keyword evidence="2 3" id="KW-0175">Coiled coil</keyword>
<dbReference type="InterPro" id="IPR059052">
    <property type="entry name" value="HH_YbhG-like"/>
</dbReference>
<dbReference type="RefSeq" id="WP_279245021.1">
    <property type="nucleotide sequence ID" value="NZ_SHNN01000002.1"/>
</dbReference>
<accession>A0ABT3TFB7</accession>
<dbReference type="Gene3D" id="2.40.50.100">
    <property type="match status" value="1"/>
</dbReference>
<protein>
    <submittedName>
        <fullName evidence="5">Secretion protein HlyD</fullName>
    </submittedName>
</protein>
<sequence length="324" mass="35524">MKKLIPVVVVVLLGLLLLVSYEHWFGEGDSNDLVLYGNVDIRQVQPAFRVSGRVQAMYFEEGDAVQAGDLLAQLDPLPLQQALAVTVAREDQSRAQLERLQHGSRTQEIEQARALTEKAEAALEDAELELQRQRKLVVQKMSSQRTLDRTLSMRDQSAAQLQANREALALAVEGSRMEDIAAAQAALAMASAQREQAVTQVDDTRLVAPSKGIVMSRIHEPGAMVMAGTPVYALSLTETVYVRAYVDEPRLGLVKPGASVRVTSDSSGVKYQGQVGFISPRAEFTPKNVETTALRTDLVYRLRIVVTDTDNGLRQGMPVTVLLD</sequence>
<dbReference type="Proteomes" id="UP001143362">
    <property type="component" value="Unassembled WGS sequence"/>
</dbReference>
<feature type="domain" description="YbhG-like alpha-helical hairpin" evidence="4">
    <location>
        <begin position="78"/>
        <end position="203"/>
    </location>
</feature>
<gene>
    <name evidence="5" type="primary">hlyD</name>
    <name evidence="5" type="ORF">EYC98_09040</name>
</gene>
<evidence type="ECO:0000259" key="4">
    <source>
        <dbReference type="Pfam" id="PF25881"/>
    </source>
</evidence>
<evidence type="ECO:0000256" key="1">
    <source>
        <dbReference type="ARBA" id="ARBA00004196"/>
    </source>
</evidence>
<dbReference type="SUPFAM" id="SSF111369">
    <property type="entry name" value="HlyD-like secretion proteins"/>
    <property type="match status" value="2"/>
</dbReference>
<dbReference type="PANTHER" id="PTHR32347">
    <property type="entry name" value="EFFLUX SYSTEM COMPONENT YKNX-RELATED"/>
    <property type="match status" value="1"/>
</dbReference>
<comment type="subcellular location">
    <subcellularLocation>
        <location evidence="1">Cell envelope</location>
    </subcellularLocation>
</comment>
<feature type="coiled-coil region" evidence="3">
    <location>
        <begin position="109"/>
        <end position="136"/>
    </location>
</feature>
<evidence type="ECO:0000313" key="5">
    <source>
        <dbReference type="EMBL" id="MCX2981008.1"/>
    </source>
</evidence>
<comment type="caution">
    <text evidence="5">The sequence shown here is derived from an EMBL/GenBank/DDBJ whole genome shotgun (WGS) entry which is preliminary data.</text>
</comment>
<organism evidence="5 6">
    <name type="scientific">Candidatus Litorirhabdus singularis</name>
    <dbReference type="NCBI Taxonomy" id="2518993"/>
    <lineage>
        <taxon>Bacteria</taxon>
        <taxon>Pseudomonadati</taxon>
        <taxon>Pseudomonadota</taxon>
        <taxon>Gammaproteobacteria</taxon>
        <taxon>Cellvibrionales</taxon>
        <taxon>Halieaceae</taxon>
        <taxon>Candidatus Litorirhabdus</taxon>
    </lineage>
</organism>
<dbReference type="PANTHER" id="PTHR32347:SF29">
    <property type="entry name" value="UPF0194 MEMBRANE PROTEIN YBHG"/>
    <property type="match status" value="1"/>
</dbReference>